<comment type="caution">
    <text evidence="2">The sequence shown here is derived from an EMBL/GenBank/DDBJ whole genome shotgun (WGS) entry which is preliminary data.</text>
</comment>
<evidence type="ECO:0000313" key="2">
    <source>
        <dbReference type="EMBL" id="KAJ3473917.1"/>
    </source>
</evidence>
<gene>
    <name evidence="2" type="ORF">NLI96_g12753</name>
</gene>
<reference evidence="2" key="1">
    <citation type="submission" date="2022-07" db="EMBL/GenBank/DDBJ databases">
        <title>Genome Sequence of Physisporinus lineatus.</title>
        <authorList>
            <person name="Buettner E."/>
        </authorList>
    </citation>
    <scope>NUCLEOTIDE SEQUENCE</scope>
    <source>
        <strain evidence="2">VT162</strain>
    </source>
</reference>
<dbReference type="EMBL" id="JANAWD010001209">
    <property type="protein sequence ID" value="KAJ3473917.1"/>
    <property type="molecule type" value="Genomic_DNA"/>
</dbReference>
<proteinExistence type="predicted"/>
<protein>
    <submittedName>
        <fullName evidence="2">Uncharacterized protein</fullName>
    </submittedName>
</protein>
<keyword evidence="3" id="KW-1185">Reference proteome</keyword>
<dbReference type="Proteomes" id="UP001212997">
    <property type="component" value="Unassembled WGS sequence"/>
</dbReference>
<sequence>MFISSRHTRARSGNHGIDIQANLTGLTRDLEIAYRPVLEHTNWGENWDSLVQYWLKFERSDHESKRNELPKKKQPRVFKEWFLNGRKDFPDVDARFGRELCAWWSQLQPQTRQNSKEMRPVDVPQEEWEPIKIQRKQGIYLVVIGIVWWGMSLTKGQTTPESIPEWKGMVDDVRSVLECWASPSPSALPNLGGTKRKRDNASKGASKGASKRRRK</sequence>
<evidence type="ECO:0000256" key="1">
    <source>
        <dbReference type="SAM" id="MobiDB-lite"/>
    </source>
</evidence>
<dbReference type="AlphaFoldDB" id="A0AAD5UPA1"/>
<evidence type="ECO:0000313" key="3">
    <source>
        <dbReference type="Proteomes" id="UP001212997"/>
    </source>
</evidence>
<feature type="region of interest" description="Disordered" evidence="1">
    <location>
        <begin position="183"/>
        <end position="215"/>
    </location>
</feature>
<name>A0AAD5UPA1_9APHY</name>
<accession>A0AAD5UPA1</accession>
<organism evidence="2 3">
    <name type="scientific">Meripilus lineatus</name>
    <dbReference type="NCBI Taxonomy" id="2056292"/>
    <lineage>
        <taxon>Eukaryota</taxon>
        <taxon>Fungi</taxon>
        <taxon>Dikarya</taxon>
        <taxon>Basidiomycota</taxon>
        <taxon>Agaricomycotina</taxon>
        <taxon>Agaricomycetes</taxon>
        <taxon>Polyporales</taxon>
        <taxon>Meripilaceae</taxon>
        <taxon>Meripilus</taxon>
    </lineage>
</organism>